<comment type="caution">
    <text evidence="10">The sequence shown here is derived from an EMBL/GenBank/DDBJ whole genome shotgun (WGS) entry which is preliminary data.</text>
</comment>
<dbReference type="SUPFAM" id="SSF53474">
    <property type="entry name" value="alpha/beta-Hydrolases"/>
    <property type="match status" value="1"/>
</dbReference>
<dbReference type="PIRSF" id="PIRSF000862">
    <property type="entry name" value="Steryl_ester_lip"/>
    <property type="match status" value="1"/>
</dbReference>
<evidence type="ECO:0000256" key="1">
    <source>
        <dbReference type="ARBA" id="ARBA00010701"/>
    </source>
</evidence>
<proteinExistence type="inferred from homology"/>
<dbReference type="AlphaFoldDB" id="A0A0L0BZZ8"/>
<evidence type="ECO:0000256" key="7">
    <source>
        <dbReference type="PIRNR" id="PIRNR000862"/>
    </source>
</evidence>
<dbReference type="Pfam" id="PF04083">
    <property type="entry name" value="Abhydro_lipase"/>
    <property type="match status" value="1"/>
</dbReference>
<organism evidence="10 11">
    <name type="scientific">Lucilia cuprina</name>
    <name type="common">Green bottle fly</name>
    <name type="synonym">Australian sheep blowfly</name>
    <dbReference type="NCBI Taxonomy" id="7375"/>
    <lineage>
        <taxon>Eukaryota</taxon>
        <taxon>Metazoa</taxon>
        <taxon>Ecdysozoa</taxon>
        <taxon>Arthropoda</taxon>
        <taxon>Hexapoda</taxon>
        <taxon>Insecta</taxon>
        <taxon>Pterygota</taxon>
        <taxon>Neoptera</taxon>
        <taxon>Endopterygota</taxon>
        <taxon>Diptera</taxon>
        <taxon>Brachycera</taxon>
        <taxon>Muscomorpha</taxon>
        <taxon>Oestroidea</taxon>
        <taxon>Calliphoridae</taxon>
        <taxon>Luciliinae</taxon>
        <taxon>Lucilia</taxon>
    </lineage>
</organism>
<evidence type="ECO:0000256" key="3">
    <source>
        <dbReference type="ARBA" id="ARBA00022801"/>
    </source>
</evidence>
<evidence type="ECO:0000256" key="2">
    <source>
        <dbReference type="ARBA" id="ARBA00022729"/>
    </source>
</evidence>
<evidence type="ECO:0000313" key="10">
    <source>
        <dbReference type="EMBL" id="KNC24794.1"/>
    </source>
</evidence>
<evidence type="ECO:0000256" key="6">
    <source>
        <dbReference type="ARBA" id="ARBA00023180"/>
    </source>
</evidence>
<dbReference type="Proteomes" id="UP000037069">
    <property type="component" value="Unassembled WGS sequence"/>
</dbReference>
<dbReference type="PANTHER" id="PTHR11005">
    <property type="entry name" value="LYSOSOMAL ACID LIPASE-RELATED"/>
    <property type="match status" value="1"/>
</dbReference>
<keyword evidence="4 7" id="KW-0442">Lipid degradation</keyword>
<keyword evidence="2" id="KW-0732">Signal</keyword>
<feature type="active site" description="Nucleophile" evidence="8">
    <location>
        <position position="183"/>
    </location>
</feature>
<dbReference type="FunFam" id="3.40.50.1820:FF:000057">
    <property type="entry name" value="Lipase"/>
    <property type="match status" value="1"/>
</dbReference>
<evidence type="ECO:0000259" key="9">
    <source>
        <dbReference type="Pfam" id="PF04083"/>
    </source>
</evidence>
<dbReference type="OMA" id="HAKENHR"/>
<dbReference type="InterPro" id="IPR029058">
    <property type="entry name" value="AB_hydrolase_fold"/>
</dbReference>
<feature type="active site" description="Charge relay system" evidence="8">
    <location>
        <position position="379"/>
    </location>
</feature>
<gene>
    <name evidence="10" type="ORF">FF38_05267</name>
</gene>
<evidence type="ECO:0000256" key="8">
    <source>
        <dbReference type="PIRSR" id="PIRSR000862-1"/>
    </source>
</evidence>
<dbReference type="OrthoDB" id="9974421at2759"/>
<dbReference type="GO" id="GO:0016788">
    <property type="term" value="F:hydrolase activity, acting on ester bonds"/>
    <property type="evidence" value="ECO:0007669"/>
    <property type="project" value="InterPro"/>
</dbReference>
<reference evidence="10 11" key="1">
    <citation type="journal article" date="2015" name="Nat. Commun.">
        <title>Lucilia cuprina genome unlocks parasitic fly biology to underpin future interventions.</title>
        <authorList>
            <person name="Anstead C.A."/>
            <person name="Korhonen P.K."/>
            <person name="Young N.D."/>
            <person name="Hall R.S."/>
            <person name="Jex A.R."/>
            <person name="Murali S.C."/>
            <person name="Hughes D.S."/>
            <person name="Lee S.F."/>
            <person name="Perry T."/>
            <person name="Stroehlein A.J."/>
            <person name="Ansell B.R."/>
            <person name="Breugelmans B."/>
            <person name="Hofmann A."/>
            <person name="Qu J."/>
            <person name="Dugan S."/>
            <person name="Lee S.L."/>
            <person name="Chao H."/>
            <person name="Dinh H."/>
            <person name="Han Y."/>
            <person name="Doddapaneni H.V."/>
            <person name="Worley K.C."/>
            <person name="Muzny D.M."/>
            <person name="Ioannidis P."/>
            <person name="Waterhouse R.M."/>
            <person name="Zdobnov E.M."/>
            <person name="James P.J."/>
            <person name="Bagnall N.H."/>
            <person name="Kotze A.C."/>
            <person name="Gibbs R.A."/>
            <person name="Richards S."/>
            <person name="Batterham P."/>
            <person name="Gasser R.B."/>
        </authorList>
    </citation>
    <scope>NUCLEOTIDE SEQUENCE [LARGE SCALE GENOMIC DNA]</scope>
    <source>
        <strain evidence="10 11">LS</strain>
        <tissue evidence="10">Full body</tissue>
    </source>
</reference>
<dbReference type="InterPro" id="IPR006693">
    <property type="entry name" value="AB_hydrolase_lipase"/>
</dbReference>
<keyword evidence="5" id="KW-0443">Lipid metabolism</keyword>
<dbReference type="EMBL" id="JRES01001173">
    <property type="protein sequence ID" value="KNC24794.1"/>
    <property type="molecule type" value="Genomic_DNA"/>
</dbReference>
<dbReference type="STRING" id="7375.A0A0L0BZZ8"/>
<dbReference type="InterPro" id="IPR025483">
    <property type="entry name" value="Lipase_euk"/>
</dbReference>
<name>A0A0L0BZZ8_LUCCU</name>
<comment type="similarity">
    <text evidence="1 7">Belongs to the AB hydrolase superfamily. Lipase family.</text>
</comment>
<dbReference type="Gene3D" id="3.40.50.1820">
    <property type="entry name" value="alpha/beta hydrolase"/>
    <property type="match status" value="1"/>
</dbReference>
<evidence type="ECO:0000313" key="11">
    <source>
        <dbReference type="Proteomes" id="UP000037069"/>
    </source>
</evidence>
<evidence type="ECO:0000256" key="4">
    <source>
        <dbReference type="ARBA" id="ARBA00022963"/>
    </source>
</evidence>
<accession>A0A0L0BZZ8</accession>
<protein>
    <recommendedName>
        <fullName evidence="7">Lipase</fullName>
    </recommendedName>
</protein>
<feature type="active site" description="Charge relay system" evidence="8">
    <location>
        <position position="348"/>
    </location>
</feature>
<sequence length="406" mass="47751">MASDSNESISTNYKTFIQILLICSISNYFACIHAKYLEDNYPKKVIEDAHLDTAQLIEKYKYPIETHYVTTNDNYILRLHRIPNPKAPPILFMHGLVDSSATWVLMGPNKAPAYYFYDNGYDVWLGNARGNRYSRNHTTLDPNTDQEFWKFSWHEIGFYDLPIMIDYILKETGFKKIAYFGHSQGTTAFWVLCSLQPEYNEKITVMHALAPVAYLKHIKTPLIKHFREFAKASKDRVREFMPRSVMMFQMCFISQMTENMCIQFLNQLMGNDGEQTNSTMYPVIFGHVPAGCNLKQFDHYLQLVQNDRFCQYDYEREENMKRYNHSIPPAYPLEKVTVPVGLHYTYNDYLSSDIDVKRLAEKLPNVVENVLYPYKSWNHISMLWGVDARKLAHERMLKLLKKYPFE</sequence>
<evidence type="ECO:0000256" key="5">
    <source>
        <dbReference type="ARBA" id="ARBA00023098"/>
    </source>
</evidence>
<keyword evidence="3 7" id="KW-0378">Hydrolase</keyword>
<keyword evidence="11" id="KW-1185">Reference proteome</keyword>
<dbReference type="GO" id="GO:0016042">
    <property type="term" value="P:lipid catabolic process"/>
    <property type="evidence" value="ECO:0007669"/>
    <property type="project" value="UniProtKB-KW"/>
</dbReference>
<keyword evidence="6" id="KW-0325">Glycoprotein</keyword>
<feature type="domain" description="Partial AB-hydrolase lipase" evidence="9">
    <location>
        <begin position="53"/>
        <end position="106"/>
    </location>
</feature>